<feature type="transmembrane region" description="Helical" evidence="1">
    <location>
        <begin position="49"/>
        <end position="75"/>
    </location>
</feature>
<dbReference type="Proteomes" id="UP000054524">
    <property type="component" value="Unassembled WGS sequence"/>
</dbReference>
<dbReference type="RefSeq" id="XP_052904643.1">
    <property type="nucleotide sequence ID" value="XM_053048838.1"/>
</dbReference>
<feature type="transmembrane region" description="Helical" evidence="1">
    <location>
        <begin position="87"/>
        <end position="106"/>
    </location>
</feature>
<feature type="transmembrane region" description="Helical" evidence="1">
    <location>
        <begin position="193"/>
        <end position="215"/>
    </location>
</feature>
<gene>
    <name evidence="2" type="ORF">NESG_01203</name>
</gene>
<feature type="transmembrane region" description="Helical" evidence="1">
    <location>
        <begin position="12"/>
        <end position="37"/>
    </location>
</feature>
<dbReference type="AlphaFoldDB" id="A0A086J1S0"/>
<keyword evidence="1" id="KW-0812">Transmembrane</keyword>
<name>A0A086J1S0_NEMA1</name>
<evidence type="ECO:0000256" key="1">
    <source>
        <dbReference type="SAM" id="Phobius"/>
    </source>
</evidence>
<protein>
    <submittedName>
        <fullName evidence="2">Uncharacterized protein</fullName>
    </submittedName>
</protein>
<sequence length="296" mass="34125">MVPVLKCLFFSLILYGNYLLFHDYFLTIFYSMCYSIILKQINENTPFLLLPIVHASVIVSIVYTFLPFLLVGYGLSYNILLYILYENYNQVIVHSIFFALSLYYFYKIGNSSLYLMFKNINCVFIFDIFRSLVVAETAVSFEYILISLIIWIFEKESLVNKLCIISIASRIFPFTALFILYAAKMVYYGSENILKSASMMLIILLVHLTISSILMDKKKKNLLIDYKIFINVSSVLGWKIFGSAGVLLGPLLLLSLLNLLKKEQDVQGILQEVETKMPAKTCKKVNKAYDVMRKSK</sequence>
<proteinExistence type="predicted"/>
<accession>A0A086J1S0</accession>
<dbReference type="HOGENOM" id="CLU_940379_0_0_1"/>
<organism evidence="2 3">
    <name type="scientific">Nematocida ausubeli (strain ATCC PRA-371 / ERTm2)</name>
    <name type="common">Nematode killer fungus</name>
    <dbReference type="NCBI Taxonomy" id="1913371"/>
    <lineage>
        <taxon>Eukaryota</taxon>
        <taxon>Fungi</taxon>
        <taxon>Fungi incertae sedis</taxon>
        <taxon>Microsporidia</taxon>
        <taxon>Nematocida</taxon>
    </lineage>
</organism>
<evidence type="ECO:0000313" key="2">
    <source>
        <dbReference type="EMBL" id="KFG26088.1"/>
    </source>
</evidence>
<comment type="caution">
    <text evidence="2">The sequence shown here is derived from an EMBL/GenBank/DDBJ whole genome shotgun (WGS) entry which is preliminary data.</text>
</comment>
<keyword evidence="1" id="KW-1133">Transmembrane helix</keyword>
<dbReference type="GeneID" id="77676176"/>
<evidence type="ECO:0000313" key="3">
    <source>
        <dbReference type="Proteomes" id="UP000054524"/>
    </source>
</evidence>
<feature type="transmembrane region" description="Helical" evidence="1">
    <location>
        <begin position="159"/>
        <end position="181"/>
    </location>
</feature>
<feature type="transmembrane region" description="Helical" evidence="1">
    <location>
        <begin position="127"/>
        <end position="153"/>
    </location>
</feature>
<dbReference type="EMBL" id="AKIJ01000003">
    <property type="protein sequence ID" value="KFG26088.1"/>
    <property type="molecule type" value="Genomic_DNA"/>
</dbReference>
<reference evidence="2 3" key="1">
    <citation type="journal article" date="2014" name="Genome Announc.">
        <title>Genome Sequence of the Microsporidian Species Nematocida sp1 Strain ERTm6 (ATCC PRA-372).</title>
        <authorList>
            <person name="Bakowski M.A."/>
            <person name="Priest M."/>
            <person name="Young S."/>
            <person name="Cuomo C.A."/>
            <person name="Troemel E.R."/>
        </authorList>
    </citation>
    <scope>NUCLEOTIDE SEQUENCE [LARGE SCALE GENOMIC DNA]</scope>
    <source>
        <strain evidence="2 3">ERTm6</strain>
    </source>
</reference>
<keyword evidence="3" id="KW-1185">Reference proteome</keyword>
<keyword evidence="1" id="KW-0472">Membrane</keyword>
<feature type="transmembrane region" description="Helical" evidence="1">
    <location>
        <begin position="235"/>
        <end position="260"/>
    </location>
</feature>